<evidence type="ECO:0000256" key="7">
    <source>
        <dbReference type="ARBA" id="ARBA00022840"/>
    </source>
</evidence>
<evidence type="ECO:0000256" key="9">
    <source>
        <dbReference type="ARBA" id="ARBA00023209"/>
    </source>
</evidence>
<comment type="cofactor">
    <cofactor evidence="1">
        <name>Mg(2+)</name>
        <dbReference type="ChEBI" id="CHEBI:18420"/>
    </cofactor>
</comment>
<evidence type="ECO:0000256" key="6">
    <source>
        <dbReference type="ARBA" id="ARBA00022777"/>
    </source>
</evidence>
<keyword evidence="9" id="KW-0594">Phospholipid biosynthesis</keyword>
<reference evidence="12 13" key="1">
    <citation type="journal article" date="2014" name="Arch. Microbiol.">
        <title>Bacillus mesophilum sp. nov., strain IITR-54T, a novel 4-chlorobiphenyl dechlorinating bacterium.</title>
        <authorList>
            <person name="Manickam N."/>
            <person name="Singh N.K."/>
            <person name="Bajaj A."/>
            <person name="Kumar R.M."/>
            <person name="Kaur G."/>
            <person name="Kaur N."/>
            <person name="Bala M."/>
            <person name="Kumar A."/>
            <person name="Mayilraj S."/>
        </authorList>
    </citation>
    <scope>NUCLEOTIDE SEQUENCE [LARGE SCALE GENOMIC DNA]</scope>
    <source>
        <strain evidence="12 13">IITR-54</strain>
    </source>
</reference>
<dbReference type="SUPFAM" id="SSF111331">
    <property type="entry name" value="NAD kinase/diacylglycerol kinase-like"/>
    <property type="match status" value="1"/>
</dbReference>
<organism evidence="12 13">
    <name type="scientific">Bacillus mesophilum</name>
    <dbReference type="NCBI Taxonomy" id="1071718"/>
    <lineage>
        <taxon>Bacteria</taxon>
        <taxon>Bacillati</taxon>
        <taxon>Bacillota</taxon>
        <taxon>Bacilli</taxon>
        <taxon>Bacillales</taxon>
        <taxon>Bacillaceae</taxon>
        <taxon>Bacillus</taxon>
    </lineage>
</organism>
<dbReference type="PANTHER" id="PTHR12358">
    <property type="entry name" value="SPHINGOSINE KINASE"/>
    <property type="match status" value="1"/>
</dbReference>
<proteinExistence type="inferred from homology"/>
<dbReference type="InterPro" id="IPR050187">
    <property type="entry name" value="Lipid_Phosphate_FormReg"/>
</dbReference>
<dbReference type="SMART" id="SM00046">
    <property type="entry name" value="DAGKc"/>
    <property type="match status" value="1"/>
</dbReference>
<protein>
    <submittedName>
        <fullName evidence="12">Diacylglycerol kinase family lipid kinase</fullName>
    </submittedName>
</protein>
<evidence type="ECO:0000313" key="13">
    <source>
        <dbReference type="Proteomes" id="UP000441354"/>
    </source>
</evidence>
<dbReference type="OrthoDB" id="9786026at2"/>
<evidence type="ECO:0000256" key="2">
    <source>
        <dbReference type="ARBA" id="ARBA00005983"/>
    </source>
</evidence>
<dbReference type="GO" id="GO:0008654">
    <property type="term" value="P:phospholipid biosynthetic process"/>
    <property type="evidence" value="ECO:0007669"/>
    <property type="project" value="UniProtKB-KW"/>
</dbReference>
<dbReference type="InterPro" id="IPR045540">
    <property type="entry name" value="YegS/DAGK_C"/>
</dbReference>
<keyword evidence="7" id="KW-0067">ATP-binding</keyword>
<dbReference type="PROSITE" id="PS50146">
    <property type="entry name" value="DAGK"/>
    <property type="match status" value="1"/>
</dbReference>
<name>A0A7V7RP50_9BACI</name>
<sequence length="327" mass="36445">MNEQTDQLICIVNPSAQNGGCLKIWRKLEEQLKAEDVSYIAYFTKEKNHAAELTKKIAEQKRGKPVLIAVVGGDGTMHEVMNGAVKHKNVKIAFIPGGSGNDFSKGFHVSSDAMTALKELLPIRDQKGTYVDIGIIYEKNNKEPNYFINNMGAGFDAEVAFEANHSPFKQLLNVFSLGKLAYVLILLKRLFTYRRTELDITIDGKRYQFTNVWFVAISNQPFYGGGMKIAPHASPLDGKLDITVVHHVSRLKLLFVFLTVFSGNHVHIKGVEIFKGRSIQVDSRSQLSVHADGEAAGNTPISVALLPRQVQVLYGINQKEKEEVRQC</sequence>
<dbReference type="Pfam" id="PF19279">
    <property type="entry name" value="YegS_C"/>
    <property type="match status" value="1"/>
</dbReference>
<keyword evidence="4" id="KW-0808">Transferase</keyword>
<dbReference type="RefSeq" id="WP_151573651.1">
    <property type="nucleotide sequence ID" value="NZ_WBOT01000002.1"/>
</dbReference>
<dbReference type="InterPro" id="IPR017438">
    <property type="entry name" value="ATP-NAD_kinase_N"/>
</dbReference>
<dbReference type="Gene3D" id="2.60.200.40">
    <property type="match status" value="1"/>
</dbReference>
<keyword evidence="13" id="KW-1185">Reference proteome</keyword>
<comment type="similarity">
    <text evidence="2">Belongs to the diacylglycerol/lipid kinase family.</text>
</comment>
<evidence type="ECO:0000259" key="11">
    <source>
        <dbReference type="PROSITE" id="PS50146"/>
    </source>
</evidence>
<keyword evidence="8" id="KW-0443">Lipid metabolism</keyword>
<evidence type="ECO:0000256" key="8">
    <source>
        <dbReference type="ARBA" id="ARBA00023098"/>
    </source>
</evidence>
<evidence type="ECO:0000256" key="3">
    <source>
        <dbReference type="ARBA" id="ARBA00022516"/>
    </source>
</evidence>
<dbReference type="PANTHER" id="PTHR12358:SF54">
    <property type="entry name" value="SPHINGOSINE KINASE RELATED PROTEIN"/>
    <property type="match status" value="1"/>
</dbReference>
<gene>
    <name evidence="12" type="ORF">F7732_09735</name>
</gene>
<dbReference type="Pfam" id="PF00781">
    <property type="entry name" value="DAGK_cat"/>
    <property type="match status" value="1"/>
</dbReference>
<keyword evidence="6 12" id="KW-0418">Kinase</keyword>
<dbReference type="InterPro" id="IPR001206">
    <property type="entry name" value="Diacylglycerol_kinase_cat_dom"/>
</dbReference>
<feature type="domain" description="DAGKc" evidence="11">
    <location>
        <begin position="3"/>
        <end position="140"/>
    </location>
</feature>
<dbReference type="GO" id="GO:0005524">
    <property type="term" value="F:ATP binding"/>
    <property type="evidence" value="ECO:0007669"/>
    <property type="project" value="UniProtKB-KW"/>
</dbReference>
<evidence type="ECO:0000256" key="5">
    <source>
        <dbReference type="ARBA" id="ARBA00022741"/>
    </source>
</evidence>
<dbReference type="EMBL" id="WBOT01000002">
    <property type="protein sequence ID" value="KAB2334339.1"/>
    <property type="molecule type" value="Genomic_DNA"/>
</dbReference>
<evidence type="ECO:0000313" key="12">
    <source>
        <dbReference type="EMBL" id="KAB2334339.1"/>
    </source>
</evidence>
<keyword evidence="5" id="KW-0547">Nucleotide-binding</keyword>
<keyword evidence="10" id="KW-1208">Phospholipid metabolism</keyword>
<evidence type="ECO:0000256" key="4">
    <source>
        <dbReference type="ARBA" id="ARBA00022679"/>
    </source>
</evidence>
<evidence type="ECO:0000256" key="10">
    <source>
        <dbReference type="ARBA" id="ARBA00023264"/>
    </source>
</evidence>
<evidence type="ECO:0000256" key="1">
    <source>
        <dbReference type="ARBA" id="ARBA00001946"/>
    </source>
</evidence>
<dbReference type="NCBIfam" id="TIGR00147">
    <property type="entry name" value="YegS/Rv2252/BmrU family lipid kinase"/>
    <property type="match status" value="1"/>
</dbReference>
<accession>A0A7V7RP50</accession>
<dbReference type="InterPro" id="IPR005218">
    <property type="entry name" value="Diacylglycerol/lipid_kinase"/>
</dbReference>
<dbReference type="Gene3D" id="3.40.50.10330">
    <property type="entry name" value="Probable inorganic polyphosphate/atp-NAD kinase, domain 1"/>
    <property type="match status" value="1"/>
</dbReference>
<dbReference type="GO" id="GO:0016301">
    <property type="term" value="F:kinase activity"/>
    <property type="evidence" value="ECO:0007669"/>
    <property type="project" value="UniProtKB-KW"/>
</dbReference>
<dbReference type="Proteomes" id="UP000441354">
    <property type="component" value="Unassembled WGS sequence"/>
</dbReference>
<comment type="caution">
    <text evidence="12">The sequence shown here is derived from an EMBL/GenBank/DDBJ whole genome shotgun (WGS) entry which is preliminary data.</text>
</comment>
<dbReference type="InterPro" id="IPR016064">
    <property type="entry name" value="NAD/diacylglycerol_kinase_sf"/>
</dbReference>
<keyword evidence="3" id="KW-0444">Lipid biosynthesis</keyword>
<dbReference type="AlphaFoldDB" id="A0A7V7RP50"/>